<feature type="chain" id="PRO_5022017921" description="Glycosyl hydrolase family 65 central catalytic domain protein" evidence="1">
    <location>
        <begin position="20"/>
        <end position="718"/>
    </location>
</feature>
<organism evidence="2 3">
    <name type="scientific">Botrimarina mediterranea</name>
    <dbReference type="NCBI Taxonomy" id="2528022"/>
    <lineage>
        <taxon>Bacteria</taxon>
        <taxon>Pseudomonadati</taxon>
        <taxon>Planctomycetota</taxon>
        <taxon>Planctomycetia</taxon>
        <taxon>Pirellulales</taxon>
        <taxon>Lacipirellulaceae</taxon>
        <taxon>Botrimarina</taxon>
    </lineage>
</organism>
<dbReference type="AlphaFoldDB" id="A0A518K2R7"/>
<dbReference type="Gene3D" id="1.50.10.10">
    <property type="match status" value="1"/>
</dbReference>
<dbReference type="Proteomes" id="UP000316426">
    <property type="component" value="Chromosome"/>
</dbReference>
<dbReference type="InterPro" id="IPR008928">
    <property type="entry name" value="6-hairpin_glycosidase_sf"/>
</dbReference>
<dbReference type="SUPFAM" id="SSF48208">
    <property type="entry name" value="Six-hairpin glycosidases"/>
    <property type="match status" value="1"/>
</dbReference>
<reference evidence="2 3" key="1">
    <citation type="submission" date="2019-02" db="EMBL/GenBank/DDBJ databases">
        <title>Deep-cultivation of Planctomycetes and their phenomic and genomic characterization uncovers novel biology.</title>
        <authorList>
            <person name="Wiegand S."/>
            <person name="Jogler M."/>
            <person name="Boedeker C."/>
            <person name="Pinto D."/>
            <person name="Vollmers J."/>
            <person name="Rivas-Marin E."/>
            <person name="Kohn T."/>
            <person name="Peeters S.H."/>
            <person name="Heuer A."/>
            <person name="Rast P."/>
            <person name="Oberbeckmann S."/>
            <person name="Bunk B."/>
            <person name="Jeske O."/>
            <person name="Meyerdierks A."/>
            <person name="Storesund J.E."/>
            <person name="Kallscheuer N."/>
            <person name="Luecker S."/>
            <person name="Lage O.M."/>
            <person name="Pohl T."/>
            <person name="Merkel B.J."/>
            <person name="Hornburger P."/>
            <person name="Mueller R.-W."/>
            <person name="Bruemmer F."/>
            <person name="Labrenz M."/>
            <person name="Spormann A.M."/>
            <person name="Op den Camp H."/>
            <person name="Overmann J."/>
            <person name="Amann R."/>
            <person name="Jetten M.S.M."/>
            <person name="Mascher T."/>
            <person name="Medema M.H."/>
            <person name="Devos D.P."/>
            <person name="Kaster A.-K."/>
            <person name="Ovreas L."/>
            <person name="Rohde M."/>
            <person name="Galperin M.Y."/>
            <person name="Jogler C."/>
        </authorList>
    </citation>
    <scope>NUCLEOTIDE SEQUENCE [LARGE SCALE GENOMIC DNA]</scope>
    <source>
        <strain evidence="2 3">Spa11</strain>
    </source>
</reference>
<dbReference type="GO" id="GO:0005975">
    <property type="term" value="P:carbohydrate metabolic process"/>
    <property type="evidence" value="ECO:0007669"/>
    <property type="project" value="InterPro"/>
</dbReference>
<evidence type="ECO:0000313" key="2">
    <source>
        <dbReference type="EMBL" id="QDV72093.1"/>
    </source>
</evidence>
<keyword evidence="3" id="KW-1185">Reference proteome</keyword>
<dbReference type="KEGG" id="bmei:Spa11_02630"/>
<protein>
    <recommendedName>
        <fullName evidence="4">Glycosyl hydrolase family 65 central catalytic domain protein</fullName>
    </recommendedName>
</protein>
<evidence type="ECO:0000256" key="1">
    <source>
        <dbReference type="SAM" id="SignalP"/>
    </source>
</evidence>
<gene>
    <name evidence="2" type="ORF">Spa11_02630</name>
</gene>
<evidence type="ECO:0000313" key="3">
    <source>
        <dbReference type="Proteomes" id="UP000316426"/>
    </source>
</evidence>
<evidence type="ECO:0008006" key="4">
    <source>
        <dbReference type="Google" id="ProtNLM"/>
    </source>
</evidence>
<name>A0A518K2R7_9BACT</name>
<accession>A0A518K2R7</accession>
<dbReference type="EMBL" id="CP036349">
    <property type="protein sequence ID" value="QDV72093.1"/>
    <property type="molecule type" value="Genomic_DNA"/>
</dbReference>
<proteinExistence type="predicted"/>
<dbReference type="RefSeq" id="WP_197529656.1">
    <property type="nucleotide sequence ID" value="NZ_CP036349.1"/>
</dbReference>
<feature type="signal peptide" evidence="1">
    <location>
        <begin position="1"/>
        <end position="19"/>
    </location>
</feature>
<dbReference type="InterPro" id="IPR012341">
    <property type="entry name" value="6hp_glycosidase-like_sf"/>
</dbReference>
<dbReference type="PROSITE" id="PS51257">
    <property type="entry name" value="PROKAR_LIPOPROTEIN"/>
    <property type="match status" value="1"/>
</dbReference>
<keyword evidence="1" id="KW-0732">Signal</keyword>
<sequence length="718" mass="80307" precursor="true">MRHGLLSLLAVLMAAACHAAERTDRDAPIDREDPIDREALVRRHNIVLTEFHDDSPLAVGNGTFAFNFDVTGLQTFPSEEPGAVPLATMAEWAWHSFPGSEDVPYEAALREYTVHGRKVSYATDMKSDAAKSLRANPHKFNLGRIALRLTHKDGSAATRDDIKSPRQTLDLWTGEAVSEFEFDGEPVTVRTVAHPKMDAVAVLIESPLGAEGRVAIDVTFSYPTGEWGPRMDDWSKPERHKTEPLISDGSVNAHSVRELDGSRYGVFRTQRHVDGDVYGADPHSWRIGWRTEKNEVLIAFKEGSISGGGDSNYAANLQASADHWKNFWQRGAAIDLSQSTDPRWRELERRIVLSQYLTALHSAGTMPPQETGLVCNSWFGKHHLEMHWWHAAHFALWGRADLLERSLSWYEEILPAARRIAERQGYAGVRWPKMTDPEGVSSPSSVGELLIWQQPHPIWLVKLLYDADPTPETLQRYWPIVEATADFMADYAHDDAEGDRYVLGPLLVAAQESYSGLKEGGVLNPTFELAYWRWALGVASEWRERMALPKNEKWIDVAEKIAKPTIRDGEYAAIETAPYTIREDHPSMLAAFGMLPDVGLVDRQVMDRTLTGVLDDWDWQSTWGWDCPMAAMTAARLGRPEDAVALLLRDTPKNGYLPSGHCWQENRLPVYLPANGGLLYAAAMMAAGWEGADASQHAPGFPADGSWVVRYEGLRRAE</sequence>